<dbReference type="InterPro" id="IPR013083">
    <property type="entry name" value="Znf_RING/FYVE/PHD"/>
</dbReference>
<evidence type="ECO:0000256" key="6">
    <source>
        <dbReference type="ARBA" id="ARBA00022723"/>
    </source>
</evidence>
<dbReference type="Proteomes" id="UP001274896">
    <property type="component" value="Unassembled WGS sequence"/>
</dbReference>
<dbReference type="InterPro" id="IPR017907">
    <property type="entry name" value="Znf_RING_CS"/>
</dbReference>
<dbReference type="GO" id="GO:0008270">
    <property type="term" value="F:zinc ion binding"/>
    <property type="evidence" value="ECO:0007669"/>
    <property type="project" value="UniProtKB-KW"/>
</dbReference>
<evidence type="ECO:0000256" key="5">
    <source>
        <dbReference type="ARBA" id="ARBA00022679"/>
    </source>
</evidence>
<dbReference type="InterPro" id="IPR018957">
    <property type="entry name" value="Znf_C3HC4_RING-type"/>
</dbReference>
<proteinExistence type="predicted"/>
<feature type="non-terminal residue" evidence="17">
    <location>
        <position position="310"/>
    </location>
</feature>
<keyword evidence="15" id="KW-1133">Transmembrane helix</keyword>
<dbReference type="PROSITE" id="PS50089">
    <property type="entry name" value="ZF_RING_2"/>
    <property type="match status" value="1"/>
</dbReference>
<evidence type="ECO:0000256" key="7">
    <source>
        <dbReference type="ARBA" id="ARBA00022771"/>
    </source>
</evidence>
<feature type="domain" description="RING-type" evidence="16">
    <location>
        <begin position="70"/>
        <end position="111"/>
    </location>
</feature>
<keyword evidence="15" id="KW-0812">Transmembrane</keyword>
<keyword evidence="6" id="KW-0479">Metal-binding</keyword>
<evidence type="ECO:0000256" key="4">
    <source>
        <dbReference type="ARBA" id="ARBA00012483"/>
    </source>
</evidence>
<evidence type="ECO:0000256" key="10">
    <source>
        <dbReference type="ARBA" id="ARBA00023136"/>
    </source>
</evidence>
<feature type="region of interest" description="Disordered" evidence="14">
    <location>
        <begin position="1"/>
        <end position="62"/>
    </location>
</feature>
<name>A0AAE0UXT2_9TELE</name>
<keyword evidence="7 13" id="KW-0863">Zinc-finger</keyword>
<dbReference type="EC" id="2.3.2.27" evidence="4"/>
<dbReference type="PROSITE" id="PS00518">
    <property type="entry name" value="ZF_RING_1"/>
    <property type="match status" value="1"/>
</dbReference>
<dbReference type="FunFam" id="3.30.40.10:FF:000062">
    <property type="entry name" value="E3 ubiquitin-protein ligase RNF185"/>
    <property type="match status" value="1"/>
</dbReference>
<evidence type="ECO:0000256" key="3">
    <source>
        <dbReference type="ARBA" id="ARBA00004906"/>
    </source>
</evidence>
<keyword evidence="10 15" id="KW-0472">Membrane</keyword>
<evidence type="ECO:0000256" key="11">
    <source>
        <dbReference type="ARBA" id="ARBA00039319"/>
    </source>
</evidence>
<evidence type="ECO:0000259" key="16">
    <source>
        <dbReference type="PROSITE" id="PS50089"/>
    </source>
</evidence>
<evidence type="ECO:0000256" key="2">
    <source>
        <dbReference type="ARBA" id="ARBA00004308"/>
    </source>
</evidence>
<evidence type="ECO:0000256" key="14">
    <source>
        <dbReference type="SAM" id="MobiDB-lite"/>
    </source>
</evidence>
<keyword evidence="9" id="KW-0862">Zinc</keyword>
<gene>
    <name evidence="17" type="ORF">QTP70_034614</name>
</gene>
<comment type="caution">
    <text evidence="17">The sequence shown here is derived from an EMBL/GenBank/DDBJ whole genome shotgun (WGS) entry which is preliminary data.</text>
</comment>
<dbReference type="Pfam" id="PF00097">
    <property type="entry name" value="zf-C3HC4"/>
    <property type="match status" value="1"/>
</dbReference>
<comment type="catalytic activity">
    <reaction evidence="1">
        <text>S-ubiquitinyl-[E2 ubiquitin-conjugating enzyme]-L-cysteine + [acceptor protein]-L-lysine = [E2 ubiquitin-conjugating enzyme]-L-cysteine + N(6)-ubiquitinyl-[acceptor protein]-L-lysine.</text>
        <dbReference type="EC" id="2.3.2.27"/>
    </reaction>
</comment>
<evidence type="ECO:0000313" key="18">
    <source>
        <dbReference type="Proteomes" id="UP001274896"/>
    </source>
</evidence>
<accession>A0AAE0UXT2</accession>
<dbReference type="InterPro" id="IPR001841">
    <property type="entry name" value="Znf_RING"/>
</dbReference>
<sequence length="310" mass="34283">MAVVVNPGLDRSVNRRTMEAADPRSSSDGAPASRGGFPGGESSSDRDGGRAGGSGGEGEREQRERASFECNICLDTARDAVISLCGHLFCWPCLHQWLETRPSRQQCPVCKAGISRDKVIPLYGRGSTSQEDPRLKTPPRPQGQRTEPESRGFQGFGDTGFHMSFGIGAFPFGFFTTIFNTNDPFHRPDPHYAADHQGNGNGNNGNNWQDSLFLFLAIFFFFWMLTNTAHHPEHTIPTVKHGGGSIVLWGCFSSAGTGKLVRVDKKMDGTKYRAILEENLLESVKDLRLGRRFTFQQDNDPKHTDRATME</sequence>
<keyword evidence="5" id="KW-0808">Transferase</keyword>
<evidence type="ECO:0000256" key="15">
    <source>
        <dbReference type="SAM" id="Phobius"/>
    </source>
</evidence>
<evidence type="ECO:0000256" key="9">
    <source>
        <dbReference type="ARBA" id="ARBA00022833"/>
    </source>
</evidence>
<dbReference type="SMART" id="SM00184">
    <property type="entry name" value="RING"/>
    <property type="match status" value="1"/>
</dbReference>
<keyword evidence="18" id="KW-1185">Reference proteome</keyword>
<feature type="transmembrane region" description="Helical" evidence="15">
    <location>
        <begin position="242"/>
        <end position="261"/>
    </location>
</feature>
<dbReference type="CDD" id="cd16744">
    <property type="entry name" value="RING-HC_RNF185"/>
    <property type="match status" value="1"/>
</dbReference>
<comment type="subcellular location">
    <subcellularLocation>
        <location evidence="2">Endomembrane system</location>
    </subcellularLocation>
</comment>
<dbReference type="GO" id="GO:0006511">
    <property type="term" value="P:ubiquitin-dependent protein catabolic process"/>
    <property type="evidence" value="ECO:0007669"/>
    <property type="project" value="InterPro"/>
</dbReference>
<evidence type="ECO:0000313" key="17">
    <source>
        <dbReference type="EMBL" id="KAK3526824.1"/>
    </source>
</evidence>
<evidence type="ECO:0000256" key="12">
    <source>
        <dbReference type="ARBA" id="ARBA00041675"/>
    </source>
</evidence>
<reference evidence="17" key="1">
    <citation type="submission" date="2023-06" db="EMBL/GenBank/DDBJ databases">
        <title>Male Hemibagrus guttatus genome.</title>
        <authorList>
            <person name="Bian C."/>
        </authorList>
    </citation>
    <scope>NUCLEOTIDE SEQUENCE</scope>
    <source>
        <strain evidence="17">Male_cb2023</strain>
        <tissue evidence="17">Muscle</tissue>
    </source>
</reference>
<dbReference type="Gene3D" id="3.30.40.10">
    <property type="entry name" value="Zinc/RING finger domain, C3HC4 (zinc finger)"/>
    <property type="match status" value="1"/>
</dbReference>
<dbReference type="InterPro" id="IPR036397">
    <property type="entry name" value="RNaseH_sf"/>
</dbReference>
<keyword evidence="8" id="KW-0833">Ubl conjugation pathway</keyword>
<dbReference type="PANTHER" id="PTHR12313">
    <property type="entry name" value="E3 UBIQUITIN-PROTEIN LIGASE RNF5-RELATED"/>
    <property type="match status" value="1"/>
</dbReference>
<dbReference type="AlphaFoldDB" id="A0AAE0UXT2"/>
<dbReference type="GO" id="GO:0003676">
    <property type="term" value="F:nucleic acid binding"/>
    <property type="evidence" value="ECO:0007669"/>
    <property type="project" value="InterPro"/>
</dbReference>
<dbReference type="GO" id="GO:0005783">
    <property type="term" value="C:endoplasmic reticulum"/>
    <property type="evidence" value="ECO:0007669"/>
    <property type="project" value="InterPro"/>
</dbReference>
<feature type="compositionally biased region" description="Basic and acidic residues" evidence="14">
    <location>
        <begin position="12"/>
        <end position="22"/>
    </location>
</feature>
<dbReference type="GO" id="GO:0061630">
    <property type="term" value="F:ubiquitin protein ligase activity"/>
    <property type="evidence" value="ECO:0007669"/>
    <property type="project" value="UniProtKB-EC"/>
</dbReference>
<dbReference type="Gene3D" id="3.30.420.10">
    <property type="entry name" value="Ribonuclease H-like superfamily/Ribonuclease H"/>
    <property type="match status" value="1"/>
</dbReference>
<organism evidence="17 18">
    <name type="scientific">Hemibagrus guttatus</name>
    <dbReference type="NCBI Taxonomy" id="175788"/>
    <lineage>
        <taxon>Eukaryota</taxon>
        <taxon>Metazoa</taxon>
        <taxon>Chordata</taxon>
        <taxon>Craniata</taxon>
        <taxon>Vertebrata</taxon>
        <taxon>Euteleostomi</taxon>
        <taxon>Actinopterygii</taxon>
        <taxon>Neopterygii</taxon>
        <taxon>Teleostei</taxon>
        <taxon>Ostariophysi</taxon>
        <taxon>Siluriformes</taxon>
        <taxon>Bagridae</taxon>
        <taxon>Hemibagrus</taxon>
    </lineage>
</organism>
<evidence type="ECO:0000256" key="8">
    <source>
        <dbReference type="ARBA" id="ARBA00022786"/>
    </source>
</evidence>
<protein>
    <recommendedName>
        <fullName evidence="11">E3 ubiquitin-protein ligase RNF185</fullName>
        <ecNumber evidence="4">2.3.2.27</ecNumber>
    </recommendedName>
    <alternativeName>
        <fullName evidence="12">RING finger protein 185</fullName>
    </alternativeName>
</protein>
<dbReference type="EMBL" id="JAUCMX010000013">
    <property type="protein sequence ID" value="KAK3526824.1"/>
    <property type="molecule type" value="Genomic_DNA"/>
</dbReference>
<feature type="region of interest" description="Disordered" evidence="14">
    <location>
        <begin position="123"/>
        <end position="153"/>
    </location>
</feature>
<dbReference type="SUPFAM" id="SSF57850">
    <property type="entry name" value="RING/U-box"/>
    <property type="match status" value="1"/>
</dbReference>
<evidence type="ECO:0000256" key="1">
    <source>
        <dbReference type="ARBA" id="ARBA00000900"/>
    </source>
</evidence>
<evidence type="ECO:0000256" key="13">
    <source>
        <dbReference type="PROSITE-ProRule" id="PRU00175"/>
    </source>
</evidence>
<feature type="transmembrane region" description="Helical" evidence="15">
    <location>
        <begin position="212"/>
        <end position="230"/>
    </location>
</feature>
<comment type="pathway">
    <text evidence="3">Protein modification; protein ubiquitination.</text>
</comment>
<dbReference type="InterPro" id="IPR045103">
    <property type="entry name" value="RNF5/RNF185-like"/>
</dbReference>